<gene>
    <name evidence="1" type="ORF">DFJ68_2683</name>
</gene>
<dbReference type="EMBL" id="RBXT01000001">
    <property type="protein sequence ID" value="RKT79219.1"/>
    <property type="molecule type" value="Genomic_DNA"/>
</dbReference>
<dbReference type="RefSeq" id="WP_121033934.1">
    <property type="nucleotide sequence ID" value="NZ_RBXT01000001.1"/>
</dbReference>
<dbReference type="OrthoDB" id="3298878at2"/>
<dbReference type="Proteomes" id="UP000278440">
    <property type="component" value="Unassembled WGS sequence"/>
</dbReference>
<name>A0A495Y0T9_9MICO</name>
<evidence type="ECO:0000313" key="1">
    <source>
        <dbReference type="EMBL" id="RKT79219.1"/>
    </source>
</evidence>
<comment type="caution">
    <text evidence="1">The sequence shown here is derived from an EMBL/GenBank/DDBJ whole genome shotgun (WGS) entry which is preliminary data.</text>
</comment>
<evidence type="ECO:0000313" key="2">
    <source>
        <dbReference type="Proteomes" id="UP000278440"/>
    </source>
</evidence>
<keyword evidence="2" id="KW-1185">Reference proteome</keyword>
<protein>
    <submittedName>
        <fullName evidence="1">Uncharacterized protein</fullName>
    </submittedName>
</protein>
<organism evidence="1 2">
    <name type="scientific">Terracoccus luteus</name>
    <dbReference type="NCBI Taxonomy" id="53356"/>
    <lineage>
        <taxon>Bacteria</taxon>
        <taxon>Bacillati</taxon>
        <taxon>Actinomycetota</taxon>
        <taxon>Actinomycetes</taxon>
        <taxon>Micrococcales</taxon>
        <taxon>Intrasporangiaceae</taxon>
        <taxon>Terracoccus</taxon>
    </lineage>
</organism>
<reference evidence="1 2" key="1">
    <citation type="submission" date="2018-10" db="EMBL/GenBank/DDBJ databases">
        <title>Sequencing the genomes of 1000 actinobacteria strains.</title>
        <authorList>
            <person name="Klenk H.-P."/>
        </authorList>
    </citation>
    <scope>NUCLEOTIDE SEQUENCE [LARGE SCALE GENOMIC DNA]</scope>
    <source>
        <strain evidence="1 2">DSM 44267</strain>
    </source>
</reference>
<dbReference type="AlphaFoldDB" id="A0A495Y0T9"/>
<sequence length="122" mass="12688">MDPVTLILAALAAGVAAGVGETATQAVKDGYASLKGLLQRKFDDNPRAKQTLADHEEDTETYEKPLAKQLRETGADQDPDIVAAAEQVAVAADSAGIKTKYNVTVTGGKVGNIGDHGNVTMH</sequence>
<proteinExistence type="predicted"/>
<accession>A0A495Y0T9</accession>